<gene>
    <name evidence="11" type="ORF">AC579_5254</name>
</gene>
<dbReference type="GO" id="GO:0016651">
    <property type="term" value="F:oxidoreductase activity, acting on NAD(P)H"/>
    <property type="evidence" value="ECO:0007669"/>
    <property type="project" value="InterPro"/>
</dbReference>
<dbReference type="InterPro" id="IPR050172">
    <property type="entry name" value="SsuD_RutA_monooxygenase"/>
</dbReference>
<evidence type="ECO:0008006" key="13">
    <source>
        <dbReference type="Google" id="ProtNLM"/>
    </source>
</evidence>
<feature type="compositionally biased region" description="Polar residues" evidence="7">
    <location>
        <begin position="69"/>
        <end position="114"/>
    </location>
</feature>
<evidence type="ECO:0000256" key="4">
    <source>
        <dbReference type="ARBA" id="ARBA00022643"/>
    </source>
</evidence>
<dbReference type="InterPro" id="IPR024014">
    <property type="entry name" value="DMSO2_SphG"/>
</dbReference>
<feature type="compositionally biased region" description="Basic and acidic residues" evidence="7">
    <location>
        <begin position="1061"/>
        <end position="1073"/>
    </location>
</feature>
<name>A0A139IPJ4_9PEZI</name>
<feature type="compositionally biased region" description="Basic and acidic residues" evidence="7">
    <location>
        <begin position="1199"/>
        <end position="1230"/>
    </location>
</feature>
<dbReference type="Pfam" id="PF00296">
    <property type="entry name" value="Bac_luciferase"/>
    <property type="match status" value="1"/>
</dbReference>
<dbReference type="InterPro" id="IPR011032">
    <property type="entry name" value="GroES-like_sf"/>
</dbReference>
<dbReference type="GO" id="GO:0046306">
    <property type="term" value="P:alkanesulfonate catabolic process"/>
    <property type="evidence" value="ECO:0007669"/>
    <property type="project" value="TreeGrafter"/>
</dbReference>
<dbReference type="AlphaFoldDB" id="A0A139IPJ4"/>
<comment type="subunit">
    <text evidence="2">Monomer.</text>
</comment>
<protein>
    <recommendedName>
        <fullName evidence="13">Luciferase-like domain-containing protein</fullName>
    </recommendedName>
</protein>
<accession>A0A139IPJ4</accession>
<dbReference type="STRING" id="113226.A0A139IPJ4"/>
<dbReference type="GO" id="GO:0008726">
    <property type="term" value="F:alkanesulfonate monooxygenase activity"/>
    <property type="evidence" value="ECO:0007669"/>
    <property type="project" value="TreeGrafter"/>
</dbReference>
<dbReference type="Gene3D" id="3.40.50.720">
    <property type="entry name" value="NAD(P)-binding Rossmann-like Domain"/>
    <property type="match status" value="1"/>
</dbReference>
<organism evidence="11 12">
    <name type="scientific">Pseudocercospora musae</name>
    <dbReference type="NCBI Taxonomy" id="113226"/>
    <lineage>
        <taxon>Eukaryota</taxon>
        <taxon>Fungi</taxon>
        <taxon>Dikarya</taxon>
        <taxon>Ascomycota</taxon>
        <taxon>Pezizomycotina</taxon>
        <taxon>Dothideomycetes</taxon>
        <taxon>Dothideomycetidae</taxon>
        <taxon>Mycosphaerellales</taxon>
        <taxon>Mycosphaerellaceae</taxon>
        <taxon>Pseudocercospora</taxon>
    </lineage>
</organism>
<dbReference type="SUPFAM" id="SSF50129">
    <property type="entry name" value="GroES-like"/>
    <property type="match status" value="1"/>
</dbReference>
<feature type="region of interest" description="Disordered" evidence="7">
    <location>
        <begin position="1061"/>
        <end position="1083"/>
    </location>
</feature>
<dbReference type="Pfam" id="PF00107">
    <property type="entry name" value="ADH_zinc_N"/>
    <property type="match status" value="1"/>
</dbReference>
<evidence type="ECO:0000256" key="7">
    <source>
        <dbReference type="SAM" id="MobiDB-lite"/>
    </source>
</evidence>
<keyword evidence="5" id="KW-0560">Oxidoreductase</keyword>
<reference evidence="11 12" key="1">
    <citation type="submission" date="2015-07" db="EMBL/GenBank/DDBJ databases">
        <title>Comparative genomics of the Sigatoka disease complex on banana suggests a link between parallel evolutionary changes in Pseudocercospora fijiensis and Pseudocercospora eumusae and increased virulence on the banana host.</title>
        <authorList>
            <person name="Chang T.-C."/>
            <person name="Salvucci A."/>
            <person name="Crous P.W."/>
            <person name="Stergiopoulos I."/>
        </authorList>
    </citation>
    <scope>NUCLEOTIDE SEQUENCE [LARGE SCALE GENOMIC DNA]</scope>
    <source>
        <strain evidence="11 12">CBS 116634</strain>
    </source>
</reference>
<feature type="region of interest" description="Disordered" evidence="7">
    <location>
        <begin position="1149"/>
        <end position="1230"/>
    </location>
</feature>
<dbReference type="InterPro" id="IPR047122">
    <property type="entry name" value="Trans-enoyl_RdTase-like"/>
</dbReference>
<comment type="caution">
    <text evidence="11">The sequence shown here is derived from an EMBL/GenBank/DDBJ whole genome shotgun (WGS) entry which is preliminary data.</text>
</comment>
<keyword evidence="6" id="KW-0503">Monooxygenase</keyword>
<evidence type="ECO:0000256" key="5">
    <source>
        <dbReference type="ARBA" id="ARBA00023002"/>
    </source>
</evidence>
<evidence type="ECO:0000313" key="12">
    <source>
        <dbReference type="Proteomes" id="UP000073492"/>
    </source>
</evidence>
<dbReference type="CDD" id="cd01094">
    <property type="entry name" value="Alkanesulfonate_monoxygenase"/>
    <property type="match status" value="1"/>
</dbReference>
<evidence type="ECO:0000259" key="9">
    <source>
        <dbReference type="Pfam" id="PF00296"/>
    </source>
</evidence>
<evidence type="ECO:0000313" key="11">
    <source>
        <dbReference type="EMBL" id="KXT16691.1"/>
    </source>
</evidence>
<dbReference type="InterPro" id="IPR013154">
    <property type="entry name" value="ADH-like_N"/>
</dbReference>
<dbReference type="PANTHER" id="PTHR42847">
    <property type="entry name" value="ALKANESULFONATE MONOOXYGENASE"/>
    <property type="match status" value="1"/>
</dbReference>
<evidence type="ECO:0000259" key="10">
    <source>
        <dbReference type="Pfam" id="PF08240"/>
    </source>
</evidence>
<dbReference type="Gene3D" id="3.20.20.30">
    <property type="entry name" value="Luciferase-like domain"/>
    <property type="match status" value="1"/>
</dbReference>
<dbReference type="InterPro" id="IPR036291">
    <property type="entry name" value="NAD(P)-bd_dom_sf"/>
</dbReference>
<feature type="domain" description="Alcohol dehydrogenase-like N-terminal" evidence="10">
    <location>
        <begin position="151"/>
        <end position="239"/>
    </location>
</feature>
<feature type="region of interest" description="Disordered" evidence="7">
    <location>
        <begin position="943"/>
        <end position="963"/>
    </location>
</feature>
<dbReference type="Pfam" id="PF08240">
    <property type="entry name" value="ADH_N"/>
    <property type="match status" value="1"/>
</dbReference>
<proteinExistence type="inferred from homology"/>
<keyword evidence="4" id="KW-0288">FMN</keyword>
<dbReference type="InterPro" id="IPR013149">
    <property type="entry name" value="ADH-like_C"/>
</dbReference>
<dbReference type="Gene3D" id="3.90.180.10">
    <property type="entry name" value="Medium-chain alcohol dehydrogenases, catalytic domain"/>
    <property type="match status" value="1"/>
</dbReference>
<dbReference type="SUPFAM" id="SSF51735">
    <property type="entry name" value="NAD(P)-binding Rossmann-fold domains"/>
    <property type="match status" value="1"/>
</dbReference>
<sequence>MHPALEWVWTIVEWITTSPDIKAPLVTALALFLGAKVIGFAIHTTMPSTFSNSPFLSLKPDSACGRTNGHSSKSFSGLSGTASPTANGYSHTNGHGYSNGYTNGHANGHQSPQPNDEFLRLDAPQQDLLLLHGPRQKYKLEKSKEIPDLKGDREILIQVLAIGLNPVDWKGADYGFSQPSYPWINGRDFAGIVVRAPRNSSRIQQGDVVFGPSTDYRDVRKAAYQEYVVTTDYNVTRIPQGVSVKEGAALGVAYVAATVALGISFGLDLTNLRNGPRGPDLLSLTKQLDPRDVPEDIRNEIFGGIAQSERPQPGEWLAIWGANSMTGQLALQIAKLAGLKVACIADIARGGARLSELGADFLVDKYDDKRAVDILKAVTGGQLRFGIDCNGQDSATSLQDALTQSNSGLKSHLLGLTGLPKSVGRGVVHHQVPIKAFHEFPHVGEAMSVWLEDLLVAHALRLPEVEIAEGGLAGINDALDRLRTGTIGGKRVVVPVGEENHKREAASPANGSVPNGISAVSNDHHDLSYADSLNSDPDRVRFAYWVPNVSGGLVISKIKQRTSWDLKSNVRYARTAEQVGFEYALSQIRFMAGYGADNQHEPVSFSQALLMSTERLKVIAALLPGPWNPAVAAKQIASIDNYCEGRVCVNVVSGWFRAEFASIGQWWLDHAERYRRSKEFIQCLKGIWTNEKFTFKGDFYQFHDYPLKPKPLNLPGRPYPEIFQGGNSDDAKENAGSASDYYFMNGNTLEGFQSQIGDVKERAKKNGREGQVGFALNAFVICRETEEEAIRVLQEIQGKADAEAVEGFRQQVQNAGSSTSNKSGMWANSKFEDLVQYNDGFKTKLIGTKEQIAERIVLLKSLGVNIILTAFLHYEEEIEHFGREVLPLVRKLEAQGRGKNTEYEISLTGDVYRAKNQDKNSDDEAAQPISINSIHPVERAAVTSLTESHIRSSGPRPKPFASLWMQQPMPDIQDELGGVIDTAPKEEHDDEPAINEDMAEVLSTPTEQNTDPSDDDFFTDDMISSYITPRADLATSGKPDETWPSNQTLLNANIDSRVNEHAHAQASVAERDPAAPLTGGSSNALTSGLLCEVRAAEATLRNLRGGMTRPESGDDTEQQGVSDLQSQGFADDSLLRAAEVDEQLRQTINGIVRPEEQPSTTTENGQTSTHTKALPAPSSPAATMRPAILRSLASPSEAISKRESVRTSGEERDRGLLRRVRDSMKRKNRN</sequence>
<dbReference type="SUPFAM" id="SSF51679">
    <property type="entry name" value="Bacterial luciferase-like"/>
    <property type="match status" value="1"/>
</dbReference>
<feature type="compositionally biased region" description="Polar residues" evidence="7">
    <location>
        <begin position="1157"/>
        <end position="1171"/>
    </location>
</feature>
<dbReference type="Proteomes" id="UP000073492">
    <property type="component" value="Unassembled WGS sequence"/>
</dbReference>
<dbReference type="InterPro" id="IPR036661">
    <property type="entry name" value="Luciferase-like_sf"/>
</dbReference>
<dbReference type="CDD" id="cd08249">
    <property type="entry name" value="enoyl_reductase_like"/>
    <property type="match status" value="1"/>
</dbReference>
<feature type="domain" description="Alcohol dehydrogenase-like C-terminal" evidence="8">
    <location>
        <begin position="327"/>
        <end position="417"/>
    </location>
</feature>
<evidence type="ECO:0000256" key="6">
    <source>
        <dbReference type="ARBA" id="ARBA00023033"/>
    </source>
</evidence>
<keyword evidence="3" id="KW-0285">Flavoprotein</keyword>
<evidence type="ECO:0000259" key="8">
    <source>
        <dbReference type="Pfam" id="PF00107"/>
    </source>
</evidence>
<evidence type="ECO:0000256" key="3">
    <source>
        <dbReference type="ARBA" id="ARBA00022630"/>
    </source>
</evidence>
<feature type="region of interest" description="Disordered" evidence="7">
    <location>
        <begin position="1102"/>
        <end position="1122"/>
    </location>
</feature>
<evidence type="ECO:0000256" key="1">
    <source>
        <dbReference type="ARBA" id="ARBA00008072"/>
    </source>
</evidence>
<keyword evidence="12" id="KW-1185">Reference proteome</keyword>
<dbReference type="NCBIfam" id="TIGR04021">
    <property type="entry name" value="LLM_DMSO2_sfnG"/>
    <property type="match status" value="1"/>
</dbReference>
<feature type="domain" description="Luciferase-like" evidence="9">
    <location>
        <begin position="556"/>
        <end position="864"/>
    </location>
</feature>
<dbReference type="InterPro" id="IPR011251">
    <property type="entry name" value="Luciferase-like_dom"/>
</dbReference>
<dbReference type="EMBL" id="LFZO01000031">
    <property type="protein sequence ID" value="KXT16691.1"/>
    <property type="molecule type" value="Genomic_DNA"/>
</dbReference>
<feature type="region of interest" description="Disordered" evidence="7">
    <location>
        <begin position="69"/>
        <end position="118"/>
    </location>
</feature>
<comment type="similarity">
    <text evidence="1">Belongs to the zinc-containing alcohol dehydrogenase family.</text>
</comment>
<dbReference type="PANTHER" id="PTHR42847:SF4">
    <property type="entry name" value="ALKANESULFONATE MONOOXYGENASE-RELATED"/>
    <property type="match status" value="1"/>
</dbReference>
<evidence type="ECO:0000256" key="2">
    <source>
        <dbReference type="ARBA" id="ARBA00011245"/>
    </source>
</evidence>
<dbReference type="OrthoDB" id="2558704at2759"/>